<keyword evidence="3" id="KW-0808">Transferase</keyword>
<dbReference type="GO" id="GO:0016020">
    <property type="term" value="C:membrane"/>
    <property type="evidence" value="ECO:0007669"/>
    <property type="project" value="TreeGrafter"/>
</dbReference>
<keyword evidence="1" id="KW-1133">Transmembrane helix</keyword>
<dbReference type="RefSeq" id="WP_137733558.1">
    <property type="nucleotide sequence ID" value="NZ_BJCL01000007.1"/>
</dbReference>
<feature type="transmembrane region" description="Helical" evidence="1">
    <location>
        <begin position="97"/>
        <end position="119"/>
    </location>
</feature>
<protein>
    <submittedName>
        <fullName evidence="3">Dihydrolipoamide acetyltransferase</fullName>
    </submittedName>
</protein>
<evidence type="ECO:0000256" key="1">
    <source>
        <dbReference type="SAM" id="Phobius"/>
    </source>
</evidence>
<gene>
    <name evidence="3" type="ORF">AQPW35_28950</name>
</gene>
<reference evidence="4" key="1">
    <citation type="submission" date="2019-03" db="EMBL/GenBank/DDBJ databases">
        <title>Aquabacterium pictum sp.nov., the first bacteriochlorophyll a-containing freshwater bacterium in the genus Aquabacterium of the class Betaproteobacteria.</title>
        <authorList>
            <person name="Hirose S."/>
            <person name="Tank M."/>
            <person name="Hara E."/>
            <person name="Tamaki H."/>
            <person name="Takaichi S."/>
            <person name="Haruta S."/>
            <person name="Hanada S."/>
        </authorList>
    </citation>
    <scope>NUCLEOTIDE SEQUENCE [LARGE SCALE GENOMIC DNA]</scope>
    <source>
        <strain evidence="4">W35</strain>
    </source>
</reference>
<proteinExistence type="predicted"/>
<dbReference type="OrthoDB" id="8523637at2"/>
<dbReference type="InterPro" id="IPR029058">
    <property type="entry name" value="AB_hydrolase_fold"/>
</dbReference>
<dbReference type="PANTHER" id="PTHR43798">
    <property type="entry name" value="MONOACYLGLYCEROL LIPASE"/>
    <property type="match status" value="1"/>
</dbReference>
<organism evidence="3 4">
    <name type="scientific">Pseudaquabacterium pictum</name>
    <dbReference type="NCBI Taxonomy" id="2315236"/>
    <lineage>
        <taxon>Bacteria</taxon>
        <taxon>Pseudomonadati</taxon>
        <taxon>Pseudomonadota</taxon>
        <taxon>Betaproteobacteria</taxon>
        <taxon>Burkholderiales</taxon>
        <taxon>Sphaerotilaceae</taxon>
        <taxon>Pseudaquabacterium</taxon>
    </lineage>
</organism>
<keyword evidence="4" id="KW-1185">Reference proteome</keyword>
<dbReference type="AlphaFoldDB" id="A0A480AQI2"/>
<accession>A0A480AQI2</accession>
<sequence length="281" mass="29441">MDNPDALLAAATRHTTPCGDGDLVWHRWGPAGGAPVVLLHGGSGSWTHWLRNIAPLAAAGHAVWVADMPGFGDSAAPPDGGDADVLPGWLETGLQQLLGATPVAVVGFSFGALVAGLWAQARPARVARLVLVGSPGLSAERLPPLDLRRWDSLPPGPARLAVHRHNLLQLMLAHAASATPLAVTLHAANVERDRLRQRRMMLTDAVARLLPQLACPVHGIWGALDVLYAQRLPLIGQVLATAPGHRSLVLVPEAGHWVAWEAAEAFNAALAAALADGLTRG</sequence>
<dbReference type="PRINTS" id="PR00111">
    <property type="entry name" value="ABHYDROLASE"/>
</dbReference>
<dbReference type="Pfam" id="PF00561">
    <property type="entry name" value="Abhydrolase_1"/>
    <property type="match status" value="1"/>
</dbReference>
<dbReference type="InterPro" id="IPR050266">
    <property type="entry name" value="AB_hydrolase_sf"/>
</dbReference>
<dbReference type="PANTHER" id="PTHR43798:SF33">
    <property type="entry name" value="HYDROLASE, PUTATIVE (AFU_ORTHOLOGUE AFUA_2G14860)-RELATED"/>
    <property type="match status" value="1"/>
</dbReference>
<dbReference type="EMBL" id="BJCL01000007">
    <property type="protein sequence ID" value="GCL63814.1"/>
    <property type="molecule type" value="Genomic_DNA"/>
</dbReference>
<dbReference type="Gene3D" id="3.40.50.1820">
    <property type="entry name" value="alpha/beta hydrolase"/>
    <property type="match status" value="1"/>
</dbReference>
<keyword evidence="1" id="KW-0472">Membrane</keyword>
<feature type="domain" description="AB hydrolase-1" evidence="2">
    <location>
        <begin position="35"/>
        <end position="156"/>
    </location>
</feature>
<comment type="caution">
    <text evidence="3">The sequence shown here is derived from an EMBL/GenBank/DDBJ whole genome shotgun (WGS) entry which is preliminary data.</text>
</comment>
<dbReference type="GO" id="GO:0016740">
    <property type="term" value="F:transferase activity"/>
    <property type="evidence" value="ECO:0007669"/>
    <property type="project" value="UniProtKB-KW"/>
</dbReference>
<dbReference type="InterPro" id="IPR000073">
    <property type="entry name" value="AB_hydrolase_1"/>
</dbReference>
<evidence type="ECO:0000259" key="2">
    <source>
        <dbReference type="Pfam" id="PF00561"/>
    </source>
</evidence>
<evidence type="ECO:0000313" key="4">
    <source>
        <dbReference type="Proteomes" id="UP000301751"/>
    </source>
</evidence>
<evidence type="ECO:0000313" key="3">
    <source>
        <dbReference type="EMBL" id="GCL63814.1"/>
    </source>
</evidence>
<dbReference type="SUPFAM" id="SSF53474">
    <property type="entry name" value="alpha/beta-Hydrolases"/>
    <property type="match status" value="1"/>
</dbReference>
<dbReference type="Proteomes" id="UP000301751">
    <property type="component" value="Unassembled WGS sequence"/>
</dbReference>
<name>A0A480AQI2_9BURK</name>
<keyword evidence="1" id="KW-0812">Transmembrane</keyword>